<dbReference type="EC" id="3.1.2.-" evidence="2"/>
<protein>
    <submittedName>
        <fullName evidence="2">Acyl-CoA thioester hydrolase</fullName>
        <ecNumber evidence="2">3.1.2.-</ecNumber>
    </submittedName>
</protein>
<dbReference type="InterPro" id="IPR029069">
    <property type="entry name" value="HotDog_dom_sf"/>
</dbReference>
<name>A0ABT9RDR1_9ACTN</name>
<dbReference type="Proteomes" id="UP001230426">
    <property type="component" value="Unassembled WGS sequence"/>
</dbReference>
<dbReference type="GO" id="GO:0016787">
    <property type="term" value="F:hydrolase activity"/>
    <property type="evidence" value="ECO:0007669"/>
    <property type="project" value="UniProtKB-KW"/>
</dbReference>
<dbReference type="InterPro" id="IPR050563">
    <property type="entry name" value="4-hydroxybenzoyl-CoA_TE"/>
</dbReference>
<accession>A0ABT9RDR1</accession>
<dbReference type="Gene3D" id="3.10.129.10">
    <property type="entry name" value="Hotdog Thioesterase"/>
    <property type="match status" value="1"/>
</dbReference>
<dbReference type="CDD" id="cd00586">
    <property type="entry name" value="4HBT"/>
    <property type="match status" value="1"/>
</dbReference>
<feature type="domain" description="Thioesterase" evidence="1">
    <location>
        <begin position="23"/>
        <end position="108"/>
    </location>
</feature>
<dbReference type="RefSeq" id="WP_306868057.1">
    <property type="nucleotide sequence ID" value="NZ_JAUSRB010000002.1"/>
</dbReference>
<dbReference type="PANTHER" id="PTHR31793">
    <property type="entry name" value="4-HYDROXYBENZOYL-COA THIOESTERASE FAMILY MEMBER"/>
    <property type="match status" value="1"/>
</dbReference>
<reference evidence="2 3" key="1">
    <citation type="submission" date="2023-07" db="EMBL/GenBank/DDBJ databases">
        <title>Sequencing the genomes of 1000 actinobacteria strains.</title>
        <authorList>
            <person name="Klenk H.-P."/>
        </authorList>
    </citation>
    <scope>NUCLEOTIDE SEQUENCE [LARGE SCALE GENOMIC DNA]</scope>
    <source>
        <strain evidence="2 3">DSM 44109</strain>
    </source>
</reference>
<dbReference type="EMBL" id="JAUSRB010000002">
    <property type="protein sequence ID" value="MDP9866884.1"/>
    <property type="molecule type" value="Genomic_DNA"/>
</dbReference>
<sequence>MTTALQIGHIQPVQIHFEDLDAMGVVHNARYVLLLERALSGYWAEHGWAFDPTRPHFAEIFFVVREFSITYHVPISTVGTAAVHFWVEHLGTTSVVYGFRVLSADHGVVHAEGRRVQVRLDPATLRPSPMSPALRESIQPLVLTAGHLGS</sequence>
<evidence type="ECO:0000259" key="1">
    <source>
        <dbReference type="Pfam" id="PF03061"/>
    </source>
</evidence>
<comment type="caution">
    <text evidence="2">The sequence shown here is derived from an EMBL/GenBank/DDBJ whole genome shotgun (WGS) entry which is preliminary data.</text>
</comment>
<dbReference type="Pfam" id="PF03061">
    <property type="entry name" value="4HBT"/>
    <property type="match status" value="1"/>
</dbReference>
<organism evidence="2 3">
    <name type="scientific">Streptosporangium brasiliense</name>
    <dbReference type="NCBI Taxonomy" id="47480"/>
    <lineage>
        <taxon>Bacteria</taxon>
        <taxon>Bacillati</taxon>
        <taxon>Actinomycetota</taxon>
        <taxon>Actinomycetes</taxon>
        <taxon>Streptosporangiales</taxon>
        <taxon>Streptosporangiaceae</taxon>
        <taxon>Streptosporangium</taxon>
    </lineage>
</organism>
<dbReference type="SUPFAM" id="SSF54637">
    <property type="entry name" value="Thioesterase/thiol ester dehydrase-isomerase"/>
    <property type="match status" value="1"/>
</dbReference>
<evidence type="ECO:0000313" key="2">
    <source>
        <dbReference type="EMBL" id="MDP9866884.1"/>
    </source>
</evidence>
<dbReference type="PANTHER" id="PTHR31793:SF24">
    <property type="entry name" value="LONG-CHAIN ACYL-COA THIOESTERASE FADM"/>
    <property type="match status" value="1"/>
</dbReference>
<keyword evidence="3" id="KW-1185">Reference proteome</keyword>
<proteinExistence type="predicted"/>
<dbReference type="InterPro" id="IPR006683">
    <property type="entry name" value="Thioestr_dom"/>
</dbReference>
<keyword evidence="2" id="KW-0378">Hydrolase</keyword>
<evidence type="ECO:0000313" key="3">
    <source>
        <dbReference type="Proteomes" id="UP001230426"/>
    </source>
</evidence>
<gene>
    <name evidence="2" type="ORF">J2S55_006150</name>
</gene>